<dbReference type="SUPFAM" id="SSF52540">
    <property type="entry name" value="P-loop containing nucleoside triphosphate hydrolases"/>
    <property type="match status" value="1"/>
</dbReference>
<dbReference type="PANTHER" id="PTHR22683">
    <property type="entry name" value="SPORULATION PROTEIN RELATED"/>
    <property type="match status" value="1"/>
</dbReference>
<dbReference type="InterPro" id="IPR002543">
    <property type="entry name" value="FtsK_dom"/>
</dbReference>
<keyword evidence="2 3" id="KW-0067">ATP-binding</keyword>
<dbReference type="Gene3D" id="3.40.50.300">
    <property type="entry name" value="P-loop containing nucleotide triphosphate hydrolases"/>
    <property type="match status" value="1"/>
</dbReference>
<dbReference type="InterPro" id="IPR027417">
    <property type="entry name" value="P-loop_NTPase"/>
</dbReference>
<dbReference type="GO" id="GO:0003677">
    <property type="term" value="F:DNA binding"/>
    <property type="evidence" value="ECO:0007669"/>
    <property type="project" value="InterPro"/>
</dbReference>
<dbReference type="Proteomes" id="UP001186041">
    <property type="component" value="Unassembled WGS sequence"/>
</dbReference>
<sequence length="686" mass="74962">MATLVITAAVVLVTASYLFALAASERFTGAHRLLPLAITLIIVTSVSTILTYLFAPMWWILVWIIHLAAATPLVVVKLTRTYPRARIRTLLLQRLIGVLGTDWGQQLAITFTADNKPTTVSTTLPAAMIPSEITPKLKSVIGETLGGTWSLSTKGTHVTATKLVIKPEPKYLRALKDVVLAPKAFTSQATISDVHLGDDDAVRTFTVTYGLNIASDIAMGNRRKSIEKQIRESLPAGTGSWSFKWAVPQKQCVIARSMFKRRIDHKLTTTPVKTLAEAAANYSDLAIGLGIDETGELVAWRLDGDSTPHGIMIGATGGGKSSVIGTIITEGSPAGACYITADFKGDNEYNRFRTWPGMHLVAQDFYSGLRAIVYVEELLDLRLSGGQTPKNGPDPKVPIILIIDELAAGLDALRKIWPRLRADNPALPPEPPIVTALQKILRLGRSLHVHVFTATQRATADNFPTEFKHNSQLKIQAGWCDGTTSQNFWDDFEIGQTVPVKTPGRCLIRGADGFVQFQGFYTPNPTDRDLTADEAAILDELHPDISLYPRMLIDMPDADKIHSWHQIATAPIVPAQSRPDLDPESPDDYVPRKVVTVDTVSNVVDPNTMQLKDPSPSSGRRDVPMVAPADPAEPDILDENEAAELGDDEPAEKPAPKPRKSTRKSGPPQLTVVRSIQGEQQQPRRR</sequence>
<evidence type="ECO:0000256" key="1">
    <source>
        <dbReference type="ARBA" id="ARBA00022741"/>
    </source>
</evidence>
<feature type="region of interest" description="Disordered" evidence="4">
    <location>
        <begin position="604"/>
        <end position="686"/>
    </location>
</feature>
<evidence type="ECO:0000313" key="7">
    <source>
        <dbReference type="EMBL" id="MDV7292345.1"/>
    </source>
</evidence>
<feature type="transmembrane region" description="Helical" evidence="5">
    <location>
        <begin position="6"/>
        <end position="24"/>
    </location>
</feature>
<keyword evidence="1 3" id="KW-0547">Nucleotide-binding</keyword>
<dbReference type="EMBL" id="JAWLVV010000017">
    <property type="protein sequence ID" value="MDV7292345.1"/>
    <property type="molecule type" value="Genomic_DNA"/>
</dbReference>
<feature type="transmembrane region" description="Helical" evidence="5">
    <location>
        <begin position="60"/>
        <end position="78"/>
    </location>
</feature>
<gene>
    <name evidence="7" type="ORF">R4485_19415</name>
</gene>
<dbReference type="PROSITE" id="PS50901">
    <property type="entry name" value="FTSK"/>
    <property type="match status" value="1"/>
</dbReference>
<keyword evidence="5" id="KW-1133">Transmembrane helix</keyword>
<feature type="compositionally biased region" description="Polar residues" evidence="4">
    <location>
        <begin position="672"/>
        <end position="686"/>
    </location>
</feature>
<dbReference type="RefSeq" id="WP_317722352.1">
    <property type="nucleotide sequence ID" value="NZ_JAWLVK010000018.1"/>
</dbReference>
<dbReference type="AlphaFoldDB" id="A0AAE4VDR7"/>
<evidence type="ECO:0000313" key="8">
    <source>
        <dbReference type="Proteomes" id="UP001186041"/>
    </source>
</evidence>
<evidence type="ECO:0000259" key="6">
    <source>
        <dbReference type="PROSITE" id="PS50901"/>
    </source>
</evidence>
<dbReference type="InterPro" id="IPR050206">
    <property type="entry name" value="FtsK/SpoIIIE/SftA"/>
</dbReference>
<keyword evidence="5" id="KW-0472">Membrane</keyword>
<accession>A0AAE4VDR7</accession>
<evidence type="ECO:0000256" key="3">
    <source>
        <dbReference type="PROSITE-ProRule" id="PRU00289"/>
    </source>
</evidence>
<proteinExistence type="predicted"/>
<feature type="binding site" evidence="3">
    <location>
        <begin position="314"/>
        <end position="321"/>
    </location>
    <ligand>
        <name>ATP</name>
        <dbReference type="ChEBI" id="CHEBI:30616"/>
    </ligand>
</feature>
<dbReference type="GO" id="GO:0005524">
    <property type="term" value="F:ATP binding"/>
    <property type="evidence" value="ECO:0007669"/>
    <property type="project" value="UniProtKB-UniRule"/>
</dbReference>
<feature type="transmembrane region" description="Helical" evidence="5">
    <location>
        <begin position="33"/>
        <end position="54"/>
    </location>
</feature>
<reference evidence="7" key="1">
    <citation type="submission" date="2023-10" db="EMBL/GenBank/DDBJ databases">
        <title>Mycolicibacterium fortuitum clinical isolates causing pulmonary infections in humans.</title>
        <authorList>
            <person name="Mejia-Ponce P.M."/>
            <person name="Zenteno-Cuevas R."/>
            <person name="Licona-Cassani C."/>
        </authorList>
    </citation>
    <scope>NUCLEOTIDE SEQUENCE</scope>
    <source>
        <strain evidence="7">M8</strain>
    </source>
</reference>
<dbReference type="PANTHER" id="PTHR22683:SF1">
    <property type="entry name" value="TYPE VII SECRETION SYSTEM PROTEIN ESSC"/>
    <property type="match status" value="1"/>
</dbReference>
<protein>
    <recommendedName>
        <fullName evidence="6">FtsK domain-containing protein</fullName>
    </recommendedName>
</protein>
<feature type="compositionally biased region" description="Acidic residues" evidence="4">
    <location>
        <begin position="632"/>
        <end position="650"/>
    </location>
</feature>
<feature type="domain" description="FtsK" evidence="6">
    <location>
        <begin position="295"/>
        <end position="486"/>
    </location>
</feature>
<keyword evidence="5" id="KW-0812">Transmembrane</keyword>
<comment type="caution">
    <text evidence="7">The sequence shown here is derived from an EMBL/GenBank/DDBJ whole genome shotgun (WGS) entry which is preliminary data.</text>
</comment>
<name>A0AAE4VDR7_MYCFO</name>
<evidence type="ECO:0000256" key="4">
    <source>
        <dbReference type="SAM" id="MobiDB-lite"/>
    </source>
</evidence>
<evidence type="ECO:0000256" key="5">
    <source>
        <dbReference type="SAM" id="Phobius"/>
    </source>
</evidence>
<evidence type="ECO:0000256" key="2">
    <source>
        <dbReference type="ARBA" id="ARBA00022840"/>
    </source>
</evidence>
<organism evidence="7 8">
    <name type="scientific">Mycolicibacterium fortuitum</name>
    <name type="common">Mycobacterium fortuitum</name>
    <dbReference type="NCBI Taxonomy" id="1766"/>
    <lineage>
        <taxon>Bacteria</taxon>
        <taxon>Bacillati</taxon>
        <taxon>Actinomycetota</taxon>
        <taxon>Actinomycetes</taxon>
        <taxon>Mycobacteriales</taxon>
        <taxon>Mycobacteriaceae</taxon>
        <taxon>Mycolicibacterium</taxon>
    </lineage>
</organism>